<protein>
    <recommendedName>
        <fullName evidence="4">Ubiquitin-like domain-containing protein</fullName>
    </recommendedName>
</protein>
<evidence type="ECO:0000313" key="3">
    <source>
        <dbReference type="Proteomes" id="UP000001449"/>
    </source>
</evidence>
<sequence>MSSSPWSIAIKTVGNRGVLLPPPTKADAPSAGTATSAATGGVNHAAHSTSQPTLSHANSALSAISQTSATSSNNEGSSSLFTITVHPDDPLTVLNEKIELVTGLKASMQRLIYRGRIIAVPSIVDDGAVENASGSGGQSGGDGTSERGVGTNNSTNDDVIVSNTTSLSMSPLPSGPVVAPTLPNPGEQQVVLQQLQHATMTGQHFHWPTGDELIQHMDSMMERSRQHEEEDAVLGVHDDATTAATRDEAGAAIVTGRELSEEGGLGVPTCPTPLGEFLEGSFSHAANVNNDNNKNRAASTNNCATEEGTTNGEEEEDDDDDDDDDSQDPQSILTNMAVSSQSGASAATQDLRVYERSTTTAGSFGIVANNLREEGGSASSANSTPDSQVTIPPPPPPAAAMPTATTTANTDTITTLIPNTSNNITKQSTQKQQQQQPRVRDVTGLCDGQTIHLVPRPPPPATATANNSNTTNNNSSRANPLTGLPVATTGEGGNVTSLSGTEGMSLLAALLGLSNGGGGGATGAMGGGGGEGLSGIVERAVMMSVLDENASGVSAVGGGGGLFTNPSTAEGATTTLRESETFPRLAPITSARRMLRQNNSNPATGTTSRGSRSARARARAARLTEADIRVPDPGSMEPVRQGLMTLHTLLGNALLQMNEENVRLNQQTNEELGVMDGEDEEEEKMASMGEDEMTEQRVVRRPISSCSSNPLQSHRQWYRGQWLDVLDTVNQWLEATVVDIVLPSDILPSYSLRGIASLGDSITTPNPHSGRTISKRSIRRRTPDAVVSANDLEGRRRLLLESRPDNEEEEDGNGIEGIYNLLDEGYRHRQDNDGVQLLLIHYNGWPHRWDEWIRSDSERIRPFRTRTRHHITSQHMSPTPQAVFQAAPATHIMDEDDDVERASLLPELQRVLSSVNEVLSSALPNERRREPEDTSPFSPSSDTAHLPWRLPNHGIETNISSPEDDSSDTATFGRRSDPRSQLNIAQLRQLAPLIDRLGRTLTDAAPHIAALADSLPSSVVEDANASQSLMEEDHIRSLAATASHLYFGTGDEPATSASNEEQRNTASPVVTEEGVTTNDPDLTDYINGMVNTTRGGNRNDRESNNRDPLATDLLASYLSSAAGIGSLGGQPITTGLGGGVGGAGPGIDIHIHAVVTGSNGMPSFGGAGGGATATTTTTNGMGALTSILTNNNFTTPSLNASGGAFGGINQQTNQDDTDLFSELYSESPSGVNLHGQENEAVATATEIEESCNDLTQMFDECRSIEGESEESDLEPPLDDEAVITGQLSNESAEKRTTVSSDSHDGVGNNISTADASSGNNGTLTLSASQESIASPYTASTSQLENQRGLTTPCTSYYTTAWGGGLTTPCTSYYTTAWGGGLTTPCTSYYTTAWGGGLTTPCTSYYTTAWGGGLTTPCTSYYTTAWGGMWGSAN</sequence>
<feature type="compositionally biased region" description="Polar residues" evidence="1">
    <location>
        <begin position="46"/>
        <end position="60"/>
    </location>
</feature>
<feature type="compositionally biased region" description="Low complexity" evidence="1">
    <location>
        <begin position="30"/>
        <end position="41"/>
    </location>
</feature>
<feature type="region of interest" description="Disordered" evidence="1">
    <location>
        <begin position="374"/>
        <end position="480"/>
    </location>
</feature>
<dbReference type="SUPFAM" id="SSF54236">
    <property type="entry name" value="Ubiquitin-like"/>
    <property type="match status" value="1"/>
</dbReference>
<feature type="region of interest" description="Disordered" evidence="1">
    <location>
        <begin position="922"/>
        <end position="980"/>
    </location>
</feature>
<dbReference type="Gene3D" id="2.30.30.140">
    <property type="match status" value="1"/>
</dbReference>
<feature type="compositionally biased region" description="Acidic residues" evidence="1">
    <location>
        <begin position="312"/>
        <end position="327"/>
    </location>
</feature>
<dbReference type="SUPFAM" id="SSF54160">
    <property type="entry name" value="Chromo domain-like"/>
    <property type="match status" value="1"/>
</dbReference>
<reference evidence="2 3" key="2">
    <citation type="journal article" date="2008" name="Nature">
        <title>The Phaeodactylum genome reveals the evolutionary history of diatom genomes.</title>
        <authorList>
            <person name="Bowler C."/>
            <person name="Allen A.E."/>
            <person name="Badger J.H."/>
            <person name="Grimwood J."/>
            <person name="Jabbari K."/>
            <person name="Kuo A."/>
            <person name="Maheswari U."/>
            <person name="Martens C."/>
            <person name="Maumus F."/>
            <person name="Otillar R.P."/>
            <person name="Rayko E."/>
            <person name="Salamov A."/>
            <person name="Vandepoele K."/>
            <person name="Beszteri B."/>
            <person name="Gruber A."/>
            <person name="Heijde M."/>
            <person name="Katinka M."/>
            <person name="Mock T."/>
            <person name="Valentin K."/>
            <person name="Verret F."/>
            <person name="Berges J.A."/>
            <person name="Brownlee C."/>
            <person name="Cadoret J.P."/>
            <person name="Chiovitti A."/>
            <person name="Choi C.J."/>
            <person name="Coesel S."/>
            <person name="De Martino A."/>
            <person name="Detter J.C."/>
            <person name="Durkin C."/>
            <person name="Falciatore A."/>
            <person name="Fournet J."/>
            <person name="Haruta M."/>
            <person name="Huysman M.J."/>
            <person name="Jenkins B.D."/>
            <person name="Jiroutova K."/>
            <person name="Jorgensen R.E."/>
            <person name="Joubert Y."/>
            <person name="Kaplan A."/>
            <person name="Kroger N."/>
            <person name="Kroth P.G."/>
            <person name="La Roche J."/>
            <person name="Lindquist E."/>
            <person name="Lommer M."/>
            <person name="Martin-Jezequel V."/>
            <person name="Lopez P.J."/>
            <person name="Lucas S."/>
            <person name="Mangogna M."/>
            <person name="McGinnis K."/>
            <person name="Medlin L.K."/>
            <person name="Montsant A."/>
            <person name="Oudot-Le Secq M.P."/>
            <person name="Napoli C."/>
            <person name="Obornik M."/>
            <person name="Parker M.S."/>
            <person name="Petit J.L."/>
            <person name="Porcel B.M."/>
            <person name="Poulsen N."/>
            <person name="Robison M."/>
            <person name="Rychlewski L."/>
            <person name="Rynearson T.A."/>
            <person name="Schmutz J."/>
            <person name="Shapiro H."/>
            <person name="Siaut M."/>
            <person name="Stanley M."/>
            <person name="Sussman M.R."/>
            <person name="Taylor A.R."/>
            <person name="Vardi A."/>
            <person name="von Dassow P."/>
            <person name="Vyverman W."/>
            <person name="Willis A."/>
            <person name="Wyrwicz L.S."/>
            <person name="Rokhsar D.S."/>
            <person name="Weissenbach J."/>
            <person name="Armbrust E.V."/>
            <person name="Green B.R."/>
            <person name="Van de Peer Y."/>
            <person name="Grigoriev I.V."/>
        </authorList>
    </citation>
    <scope>NUCLEOTIDE SEQUENCE [LARGE SCALE GENOMIC DNA]</scope>
    <source>
        <strain evidence="2 3">CCMP1335</strain>
    </source>
</reference>
<feature type="compositionally biased region" description="Low complexity" evidence="1">
    <location>
        <begin position="400"/>
        <end position="418"/>
    </location>
</feature>
<feature type="region of interest" description="Disordered" evidence="1">
    <location>
        <begin position="288"/>
        <end position="330"/>
    </location>
</feature>
<accession>B8C0U8</accession>
<reference evidence="2 3" key="1">
    <citation type="journal article" date="2004" name="Science">
        <title>The genome of the diatom Thalassiosira pseudonana: ecology, evolution, and metabolism.</title>
        <authorList>
            <person name="Armbrust E.V."/>
            <person name="Berges J.A."/>
            <person name="Bowler C."/>
            <person name="Green B.R."/>
            <person name="Martinez D."/>
            <person name="Putnam N.H."/>
            <person name="Zhou S."/>
            <person name="Allen A.E."/>
            <person name="Apt K.E."/>
            <person name="Bechner M."/>
            <person name="Brzezinski M.A."/>
            <person name="Chaal B.K."/>
            <person name="Chiovitti A."/>
            <person name="Davis A.K."/>
            <person name="Demarest M.S."/>
            <person name="Detter J.C."/>
            <person name="Glavina T."/>
            <person name="Goodstein D."/>
            <person name="Hadi M.Z."/>
            <person name="Hellsten U."/>
            <person name="Hildebrand M."/>
            <person name="Jenkins B.D."/>
            <person name="Jurka J."/>
            <person name="Kapitonov V.V."/>
            <person name="Kroger N."/>
            <person name="Lau W.W."/>
            <person name="Lane T.W."/>
            <person name="Larimer F.W."/>
            <person name="Lippmeier J.C."/>
            <person name="Lucas S."/>
            <person name="Medina M."/>
            <person name="Montsant A."/>
            <person name="Obornik M."/>
            <person name="Parker M.S."/>
            <person name="Palenik B."/>
            <person name="Pazour G.J."/>
            <person name="Richardson P.M."/>
            <person name="Rynearson T.A."/>
            <person name="Saito M.A."/>
            <person name="Schwartz D.C."/>
            <person name="Thamatrakoln K."/>
            <person name="Valentin K."/>
            <person name="Vardi A."/>
            <person name="Wilkerson F.P."/>
            <person name="Rokhsar D.S."/>
        </authorList>
    </citation>
    <scope>NUCLEOTIDE SEQUENCE [LARGE SCALE GENOMIC DNA]</scope>
    <source>
        <strain evidence="2 3">CCMP1335</strain>
    </source>
</reference>
<dbReference type="CDD" id="cd20104">
    <property type="entry name" value="MBT_PHF20L1-like"/>
    <property type="match status" value="1"/>
</dbReference>
<dbReference type="InParanoid" id="B8C0U8"/>
<feature type="compositionally biased region" description="Polar residues" evidence="1">
    <location>
        <begin position="377"/>
        <end position="389"/>
    </location>
</feature>
<feature type="compositionally biased region" description="Basic and acidic residues" evidence="1">
    <location>
        <begin position="1291"/>
        <end position="1304"/>
    </location>
</feature>
<feature type="region of interest" description="Disordered" evidence="1">
    <location>
        <begin position="18"/>
        <end position="60"/>
    </location>
</feature>
<feature type="compositionally biased region" description="Low complexity" evidence="1">
    <location>
        <begin position="425"/>
        <end position="436"/>
    </location>
</feature>
<feature type="region of interest" description="Disordered" evidence="1">
    <location>
        <begin position="130"/>
        <end position="156"/>
    </location>
</feature>
<evidence type="ECO:0008006" key="4">
    <source>
        <dbReference type="Google" id="ProtNLM"/>
    </source>
</evidence>
<evidence type="ECO:0000256" key="1">
    <source>
        <dbReference type="SAM" id="MobiDB-lite"/>
    </source>
</evidence>
<dbReference type="STRING" id="35128.B8C0U8"/>
<dbReference type="RefSeq" id="XP_002289592.1">
    <property type="nucleotide sequence ID" value="XM_002289556.1"/>
</dbReference>
<feature type="compositionally biased region" description="Low complexity" evidence="1">
    <location>
        <begin position="462"/>
        <end position="480"/>
    </location>
</feature>
<dbReference type="InterPro" id="IPR029071">
    <property type="entry name" value="Ubiquitin-like_domsf"/>
</dbReference>
<dbReference type="GO" id="GO:0005730">
    <property type="term" value="C:nucleolus"/>
    <property type="evidence" value="ECO:0000318"/>
    <property type="project" value="GO_Central"/>
</dbReference>
<keyword evidence="3" id="KW-1185">Reference proteome</keyword>
<feature type="region of interest" description="Disordered" evidence="1">
    <location>
        <begin position="1287"/>
        <end position="1323"/>
    </location>
</feature>
<dbReference type="EMBL" id="CM000641">
    <property type="protein sequence ID" value="EED93129.1"/>
    <property type="molecule type" value="Genomic_DNA"/>
</dbReference>
<feature type="compositionally biased region" description="Polar residues" evidence="1">
    <location>
        <begin position="1308"/>
        <end position="1323"/>
    </location>
</feature>
<name>B8C0U8_THAPS</name>
<proteinExistence type="predicted"/>
<dbReference type="PaxDb" id="35128-Thaps4071"/>
<feature type="compositionally biased region" description="Gly residues" evidence="1">
    <location>
        <begin position="134"/>
        <end position="143"/>
    </location>
</feature>
<dbReference type="CDD" id="cd17039">
    <property type="entry name" value="Ubl_ubiquitin_like"/>
    <property type="match status" value="1"/>
</dbReference>
<dbReference type="GeneID" id="7442028"/>
<dbReference type="Proteomes" id="UP000001449">
    <property type="component" value="Chromosome 4"/>
</dbReference>
<feature type="region of interest" description="Disordered" evidence="1">
    <location>
        <begin position="594"/>
        <end position="617"/>
    </location>
</feature>
<gene>
    <name evidence="2" type="ORF">THAPSDRAFT_4071</name>
</gene>
<organism evidence="2 3">
    <name type="scientific">Thalassiosira pseudonana</name>
    <name type="common">Marine diatom</name>
    <name type="synonym">Cyclotella nana</name>
    <dbReference type="NCBI Taxonomy" id="35128"/>
    <lineage>
        <taxon>Eukaryota</taxon>
        <taxon>Sar</taxon>
        <taxon>Stramenopiles</taxon>
        <taxon>Ochrophyta</taxon>
        <taxon>Bacillariophyta</taxon>
        <taxon>Coscinodiscophyceae</taxon>
        <taxon>Thalassiosirophycidae</taxon>
        <taxon>Thalassiosirales</taxon>
        <taxon>Thalassiosiraceae</taxon>
        <taxon>Thalassiosira</taxon>
    </lineage>
</organism>
<dbReference type="KEGG" id="tps:THAPSDRAFT_4071"/>
<feature type="region of interest" description="Disordered" evidence="1">
    <location>
        <begin position="1049"/>
        <end position="1082"/>
    </location>
</feature>
<feature type="compositionally biased region" description="Low complexity" evidence="1">
    <location>
        <begin position="288"/>
        <end position="302"/>
    </location>
</feature>
<feature type="compositionally biased region" description="Polar residues" evidence="1">
    <location>
        <begin position="1055"/>
        <end position="1080"/>
    </location>
</feature>
<dbReference type="InterPro" id="IPR016197">
    <property type="entry name" value="Chromo-like_dom_sf"/>
</dbReference>
<dbReference type="HOGENOM" id="CLU_252346_0_0_1"/>
<evidence type="ECO:0000313" key="2">
    <source>
        <dbReference type="EMBL" id="EED93129.1"/>
    </source>
</evidence>